<keyword evidence="11" id="KW-1185">Reference proteome</keyword>
<evidence type="ECO:0000256" key="2">
    <source>
        <dbReference type="ARBA" id="ARBA00004685"/>
    </source>
</evidence>
<proteinExistence type="inferred from homology"/>
<gene>
    <name evidence="10" type="ORF">C8A04DRAFT_36111</name>
</gene>
<evidence type="ECO:0008006" key="12">
    <source>
        <dbReference type="Google" id="ProtNLM"/>
    </source>
</evidence>
<dbReference type="AlphaFoldDB" id="A0AAN6ZP86"/>
<feature type="transmembrane region" description="Helical" evidence="9">
    <location>
        <begin position="48"/>
        <end position="70"/>
    </location>
</feature>
<evidence type="ECO:0000256" key="7">
    <source>
        <dbReference type="ARBA" id="ARBA00023180"/>
    </source>
</evidence>
<name>A0AAN6ZP86_9PEZI</name>
<keyword evidence="3 9" id="KW-0812">Transmembrane</keyword>
<comment type="pathway">
    <text evidence="2">Mycotoxin biosynthesis.</text>
</comment>
<dbReference type="Pfam" id="PF11807">
    <property type="entry name" value="UstYa"/>
    <property type="match status" value="1"/>
</dbReference>
<dbReference type="GO" id="GO:0016020">
    <property type="term" value="C:membrane"/>
    <property type="evidence" value="ECO:0007669"/>
    <property type="project" value="UniProtKB-SubCell"/>
</dbReference>
<evidence type="ECO:0000313" key="10">
    <source>
        <dbReference type="EMBL" id="KAK4144969.1"/>
    </source>
</evidence>
<dbReference type="PANTHER" id="PTHR33365">
    <property type="entry name" value="YALI0B05434P"/>
    <property type="match status" value="1"/>
</dbReference>
<protein>
    <recommendedName>
        <fullName evidence="12">Cyclochlorotine biosynthesis protein O</fullName>
    </recommendedName>
</protein>
<evidence type="ECO:0000256" key="6">
    <source>
        <dbReference type="ARBA" id="ARBA00023136"/>
    </source>
</evidence>
<comment type="caution">
    <text evidence="10">The sequence shown here is derived from an EMBL/GenBank/DDBJ whole genome shotgun (WGS) entry which is preliminary data.</text>
</comment>
<dbReference type="RefSeq" id="XP_062638340.1">
    <property type="nucleotide sequence ID" value="XM_062783408.1"/>
</dbReference>
<reference evidence="10" key="1">
    <citation type="journal article" date="2023" name="Mol. Phylogenet. Evol.">
        <title>Genome-scale phylogeny and comparative genomics of the fungal order Sordariales.</title>
        <authorList>
            <person name="Hensen N."/>
            <person name="Bonometti L."/>
            <person name="Westerberg I."/>
            <person name="Brannstrom I.O."/>
            <person name="Guillou S."/>
            <person name="Cros-Aarteil S."/>
            <person name="Calhoun S."/>
            <person name="Haridas S."/>
            <person name="Kuo A."/>
            <person name="Mondo S."/>
            <person name="Pangilinan J."/>
            <person name="Riley R."/>
            <person name="LaButti K."/>
            <person name="Andreopoulos B."/>
            <person name="Lipzen A."/>
            <person name="Chen C."/>
            <person name="Yan M."/>
            <person name="Daum C."/>
            <person name="Ng V."/>
            <person name="Clum A."/>
            <person name="Steindorff A."/>
            <person name="Ohm R.A."/>
            <person name="Martin F."/>
            <person name="Silar P."/>
            <person name="Natvig D.O."/>
            <person name="Lalanne C."/>
            <person name="Gautier V."/>
            <person name="Ament-Velasquez S.L."/>
            <person name="Kruys A."/>
            <person name="Hutchinson M.I."/>
            <person name="Powell A.J."/>
            <person name="Barry K."/>
            <person name="Miller A.N."/>
            <person name="Grigoriev I.V."/>
            <person name="Debuchy R."/>
            <person name="Gladieux P."/>
            <person name="Hiltunen Thoren M."/>
            <person name="Johannesson H."/>
        </authorList>
    </citation>
    <scope>NUCLEOTIDE SEQUENCE</scope>
    <source>
        <strain evidence="10">CBS 141.50</strain>
    </source>
</reference>
<dbReference type="PANTHER" id="PTHR33365:SF4">
    <property type="entry name" value="CYCLOCHLOROTINE BIOSYNTHESIS PROTEIN O"/>
    <property type="match status" value="1"/>
</dbReference>
<comment type="subcellular location">
    <subcellularLocation>
        <location evidence="1">Membrane</location>
        <topology evidence="1">Single-pass membrane protein</topology>
    </subcellularLocation>
</comment>
<sequence length="268" mass="30948">MPSDDYTPIPLLEEEKQIESEPWKRRSSDSSLRLFFQTENGRRIEPHWIWIAHVASLSISITLFTLAFCLHNARPSNLTVTTEYSTYSPAAPVVKYDTVRYNLTPVMEWSPYVGKGPEVDDEWEKISRVGDMMISHEEVERLGLSADSLKITDPKTGREGYRAAIEVFHQLHCLNLLRQFTWKEHYSHTGGDIDAPVADIRGHVDHCLETLRMTLMCQADIGVFTFKVYPELGDNDPWPDFSTLHTCRNFEDIRTWARDRAVTWDDNA</sequence>
<dbReference type="EMBL" id="MU853572">
    <property type="protein sequence ID" value="KAK4144969.1"/>
    <property type="molecule type" value="Genomic_DNA"/>
</dbReference>
<keyword evidence="6 9" id="KW-0472">Membrane</keyword>
<evidence type="ECO:0000256" key="9">
    <source>
        <dbReference type="SAM" id="Phobius"/>
    </source>
</evidence>
<keyword evidence="5" id="KW-0843">Virulence</keyword>
<evidence type="ECO:0000256" key="3">
    <source>
        <dbReference type="ARBA" id="ARBA00022692"/>
    </source>
</evidence>
<dbReference type="GeneID" id="87820021"/>
<keyword evidence="7" id="KW-0325">Glycoprotein</keyword>
<dbReference type="InterPro" id="IPR021765">
    <property type="entry name" value="UstYa-like"/>
</dbReference>
<dbReference type="Proteomes" id="UP001302676">
    <property type="component" value="Unassembled WGS sequence"/>
</dbReference>
<evidence type="ECO:0000256" key="4">
    <source>
        <dbReference type="ARBA" id="ARBA00022989"/>
    </source>
</evidence>
<comment type="similarity">
    <text evidence="8">Belongs to the ustYa family.</text>
</comment>
<evidence type="ECO:0000313" key="11">
    <source>
        <dbReference type="Proteomes" id="UP001302676"/>
    </source>
</evidence>
<organism evidence="10 11">
    <name type="scientific">Dichotomopilus funicola</name>
    <dbReference type="NCBI Taxonomy" id="1934379"/>
    <lineage>
        <taxon>Eukaryota</taxon>
        <taxon>Fungi</taxon>
        <taxon>Dikarya</taxon>
        <taxon>Ascomycota</taxon>
        <taxon>Pezizomycotina</taxon>
        <taxon>Sordariomycetes</taxon>
        <taxon>Sordariomycetidae</taxon>
        <taxon>Sordariales</taxon>
        <taxon>Chaetomiaceae</taxon>
        <taxon>Dichotomopilus</taxon>
    </lineage>
</organism>
<keyword evidence="4 9" id="KW-1133">Transmembrane helix</keyword>
<evidence type="ECO:0000256" key="5">
    <source>
        <dbReference type="ARBA" id="ARBA00023026"/>
    </source>
</evidence>
<evidence type="ECO:0000256" key="1">
    <source>
        <dbReference type="ARBA" id="ARBA00004167"/>
    </source>
</evidence>
<dbReference type="GO" id="GO:0043386">
    <property type="term" value="P:mycotoxin biosynthetic process"/>
    <property type="evidence" value="ECO:0007669"/>
    <property type="project" value="InterPro"/>
</dbReference>
<accession>A0AAN6ZP86</accession>
<reference evidence="10" key="2">
    <citation type="submission" date="2023-05" db="EMBL/GenBank/DDBJ databases">
        <authorList>
            <consortium name="Lawrence Berkeley National Laboratory"/>
            <person name="Steindorff A."/>
            <person name="Hensen N."/>
            <person name="Bonometti L."/>
            <person name="Westerberg I."/>
            <person name="Brannstrom I.O."/>
            <person name="Guillou S."/>
            <person name="Cros-Aarteil S."/>
            <person name="Calhoun S."/>
            <person name="Haridas S."/>
            <person name="Kuo A."/>
            <person name="Mondo S."/>
            <person name="Pangilinan J."/>
            <person name="Riley R."/>
            <person name="Labutti K."/>
            <person name="Andreopoulos B."/>
            <person name="Lipzen A."/>
            <person name="Chen C."/>
            <person name="Yanf M."/>
            <person name="Daum C."/>
            <person name="Ng V."/>
            <person name="Clum A."/>
            <person name="Ohm R."/>
            <person name="Martin F."/>
            <person name="Silar P."/>
            <person name="Natvig D."/>
            <person name="Lalanne C."/>
            <person name="Gautier V."/>
            <person name="Ament-Velasquez S.L."/>
            <person name="Kruys A."/>
            <person name="Hutchinson M.I."/>
            <person name="Powell A.J."/>
            <person name="Barry K."/>
            <person name="Miller A.N."/>
            <person name="Grigoriev I.V."/>
            <person name="Debuchy R."/>
            <person name="Gladieux P."/>
            <person name="Thoren M.H."/>
            <person name="Johannesson H."/>
        </authorList>
    </citation>
    <scope>NUCLEOTIDE SEQUENCE</scope>
    <source>
        <strain evidence="10">CBS 141.50</strain>
    </source>
</reference>
<evidence type="ECO:0000256" key="8">
    <source>
        <dbReference type="ARBA" id="ARBA00035112"/>
    </source>
</evidence>